<reference evidence="1 2" key="1">
    <citation type="submission" date="2016-11" db="EMBL/GenBank/DDBJ databases">
        <authorList>
            <person name="Jaros S."/>
            <person name="Januszkiewicz K."/>
            <person name="Wedrychowicz H."/>
        </authorList>
    </citation>
    <scope>NUCLEOTIDE SEQUENCE [LARGE SCALE GENOMIC DNA]</scope>
    <source>
        <strain evidence="1 2">DSM 46144</strain>
    </source>
</reference>
<dbReference type="EMBL" id="FRCS01000005">
    <property type="protein sequence ID" value="SHN34918.1"/>
    <property type="molecule type" value="Genomic_DNA"/>
</dbReference>
<sequence>MVSAARNYSAGVQPALAHLCDGTCHWPGCLEPVTVFVNNVPVNNLEIAHIRAAEKNGPRWDPAMSEADRAHFDNLILLCRPHHKMVDSIAPADYPVEALTSWKSERERGAAAQLRSLRQLTEEGLQEIIAQVVRSRDEELQSALDRFSQVDSEAASVLRGLVDELQYLQRRPLLDQDVVHQLQLASENLHYLSVDNVHRLYLAAEGLSGLNVDTVHQLYLAAEGLSTLKIDTVRQLYLTAQKLEELIPRLHEAVNSLRSAHPEL</sequence>
<keyword evidence="2" id="KW-1185">Reference proteome</keyword>
<name>A0A1M7QTJ8_9ACTN</name>
<dbReference type="Proteomes" id="UP000184440">
    <property type="component" value="Unassembled WGS sequence"/>
</dbReference>
<accession>A0A1M7QTJ8</accession>
<proteinExistence type="predicted"/>
<dbReference type="STRING" id="134849.SAMN05443668_105324"/>
<gene>
    <name evidence="1" type="ORF">SAMN05443668_105324</name>
</gene>
<evidence type="ECO:0000313" key="1">
    <source>
        <dbReference type="EMBL" id="SHN34918.1"/>
    </source>
</evidence>
<protein>
    <recommendedName>
        <fullName evidence="3">HNH endonuclease</fullName>
    </recommendedName>
</protein>
<organism evidence="1 2">
    <name type="scientific">Cryptosporangium aurantiacum</name>
    <dbReference type="NCBI Taxonomy" id="134849"/>
    <lineage>
        <taxon>Bacteria</taxon>
        <taxon>Bacillati</taxon>
        <taxon>Actinomycetota</taxon>
        <taxon>Actinomycetes</taxon>
        <taxon>Cryptosporangiales</taxon>
        <taxon>Cryptosporangiaceae</taxon>
        <taxon>Cryptosporangium</taxon>
    </lineage>
</organism>
<evidence type="ECO:0008006" key="3">
    <source>
        <dbReference type="Google" id="ProtNLM"/>
    </source>
</evidence>
<dbReference type="AlphaFoldDB" id="A0A1M7QTJ8"/>
<evidence type="ECO:0000313" key="2">
    <source>
        <dbReference type="Proteomes" id="UP000184440"/>
    </source>
</evidence>